<dbReference type="CDD" id="cd17782">
    <property type="entry name" value="CBS_pair_MUG70_2"/>
    <property type="match status" value="1"/>
</dbReference>
<protein>
    <submittedName>
        <fullName evidence="7">CBS-domain-containing protein</fullName>
    </submittedName>
</protein>
<dbReference type="SMART" id="SM00666">
    <property type="entry name" value="PB1"/>
    <property type="match status" value="1"/>
</dbReference>
<dbReference type="Gene3D" id="3.10.580.10">
    <property type="entry name" value="CBS-domain"/>
    <property type="match status" value="2"/>
</dbReference>
<dbReference type="PROSITE" id="PS51745">
    <property type="entry name" value="PB1"/>
    <property type="match status" value="1"/>
</dbReference>
<dbReference type="PANTHER" id="PTHR48108">
    <property type="entry name" value="CBS DOMAIN-CONTAINING PROTEIN CBSX2, CHLOROPLASTIC"/>
    <property type="match status" value="1"/>
</dbReference>
<gene>
    <name evidence="7" type="ORF">BCV71DRAFT_243590</name>
</gene>
<evidence type="ECO:0000256" key="4">
    <source>
        <dbReference type="SAM" id="Phobius"/>
    </source>
</evidence>
<organism evidence="7 8">
    <name type="scientific">Rhizopus microsporus</name>
    <dbReference type="NCBI Taxonomy" id="58291"/>
    <lineage>
        <taxon>Eukaryota</taxon>
        <taxon>Fungi</taxon>
        <taxon>Fungi incertae sedis</taxon>
        <taxon>Mucoromycota</taxon>
        <taxon>Mucoromycotina</taxon>
        <taxon>Mucoromycetes</taxon>
        <taxon>Mucorales</taxon>
        <taxon>Mucorineae</taxon>
        <taxon>Rhizopodaceae</taxon>
        <taxon>Rhizopus</taxon>
    </lineage>
</organism>
<dbReference type="Pfam" id="PF00564">
    <property type="entry name" value="PB1"/>
    <property type="match status" value="1"/>
</dbReference>
<evidence type="ECO:0000259" key="5">
    <source>
        <dbReference type="PROSITE" id="PS51371"/>
    </source>
</evidence>
<evidence type="ECO:0000313" key="8">
    <source>
        <dbReference type="Proteomes" id="UP000242381"/>
    </source>
</evidence>
<feature type="domain" description="CBS" evidence="5">
    <location>
        <begin position="62"/>
        <end position="120"/>
    </location>
</feature>
<dbReference type="SUPFAM" id="SSF54277">
    <property type="entry name" value="CAD &amp; PB1 domains"/>
    <property type="match status" value="1"/>
</dbReference>
<evidence type="ECO:0000256" key="2">
    <source>
        <dbReference type="PROSITE-ProRule" id="PRU00703"/>
    </source>
</evidence>
<keyword evidence="4" id="KW-1133">Transmembrane helix</keyword>
<sequence>MSKRSTKIKAAEISDPSDTSSRQRQTKKDEALRKKLEQEFLKKSNTSTRTLNKRIPGTVSALRPNHAVTVKENMLVVESAQFMAAKRCDCVLVVNEDDQLSGIFTAKDIAYRVVAEGLDARTTTVSQIMTKNPLCVTSDTSATEALDLMVQRGFRHLPVCNEEGDIFGLLDITKCLYEALEKMERAFGSSQKLYDALEGVDQEWSGGNPAQLNEYMTHLRESMACPTLESVLDGTPPAQVKYKTNVKEIAVLMRELHTTAVLVTKSHKLQGIFTSKDIVLRVVAAGLNPENCTVARVMTPTPDTATPETTVLDALKLMNKGHYLNLPVIGDGTIVGTVDVLKLTYVTLKQMNAIQGSNSEGGPMWSRFWDSFSPSAADLAENGSQLSDNSNNNSNNHLAPPPFISPQPSTSLKTYSDILPSESASMVNNNNEASSSSLTTAVPIAQDVFTFKFTLAEQKTHRVVTKLTYNELLEAIRSKLPPSQVENEKEWLTLSYLDDEGDKVLITCDSDVLDAVCLAMKAGQNKVKLFVQDNRIDTSKSTISSSTTTTATERMTTFEEKIETAKEEKTVDEISKGSNSHIILSATIALVAATAAGVYIYSKASKQR</sequence>
<evidence type="ECO:0000313" key="7">
    <source>
        <dbReference type="EMBL" id="ORE18189.1"/>
    </source>
</evidence>
<dbReference type="InterPro" id="IPR051462">
    <property type="entry name" value="CBS_domain-containing"/>
</dbReference>
<dbReference type="InterPro" id="IPR000644">
    <property type="entry name" value="CBS_dom"/>
</dbReference>
<dbReference type="Pfam" id="PF00571">
    <property type="entry name" value="CBS"/>
    <property type="match status" value="4"/>
</dbReference>
<feature type="domain" description="PB1" evidence="6">
    <location>
        <begin position="448"/>
        <end position="534"/>
    </location>
</feature>
<accession>A0A1X0S1V2</accession>
<keyword evidence="4" id="KW-0472">Membrane</keyword>
<dbReference type="CDD" id="cd17781">
    <property type="entry name" value="CBS_pair_MUG70_1"/>
    <property type="match status" value="1"/>
</dbReference>
<feature type="transmembrane region" description="Helical" evidence="4">
    <location>
        <begin position="582"/>
        <end position="601"/>
    </location>
</feature>
<feature type="domain" description="CBS" evidence="5">
    <location>
        <begin position="298"/>
        <end position="354"/>
    </location>
</feature>
<keyword evidence="2" id="KW-0129">CBS domain</keyword>
<dbReference type="InterPro" id="IPR046342">
    <property type="entry name" value="CBS_dom_sf"/>
</dbReference>
<name>A0A1X0S1V2_RHIZD</name>
<dbReference type="OMA" id="HMRIFSF"/>
<dbReference type="SUPFAM" id="SSF54631">
    <property type="entry name" value="CBS-domain pair"/>
    <property type="match status" value="2"/>
</dbReference>
<dbReference type="PANTHER" id="PTHR48108:SF26">
    <property type="entry name" value="CBS DOMAIN-CONTAINING PROTEIN DDB_G0289609"/>
    <property type="match status" value="1"/>
</dbReference>
<feature type="domain" description="CBS" evidence="5">
    <location>
        <begin position="129"/>
        <end position="185"/>
    </location>
</feature>
<dbReference type="InterPro" id="IPR053793">
    <property type="entry name" value="PB1-like"/>
</dbReference>
<feature type="region of interest" description="Disordered" evidence="3">
    <location>
        <begin position="379"/>
        <end position="407"/>
    </location>
</feature>
<dbReference type="Proteomes" id="UP000242381">
    <property type="component" value="Unassembled WGS sequence"/>
</dbReference>
<evidence type="ECO:0000259" key="6">
    <source>
        <dbReference type="PROSITE" id="PS51745"/>
    </source>
</evidence>
<keyword evidence="1" id="KW-0677">Repeat</keyword>
<evidence type="ECO:0000256" key="3">
    <source>
        <dbReference type="SAM" id="MobiDB-lite"/>
    </source>
</evidence>
<dbReference type="InterPro" id="IPR000270">
    <property type="entry name" value="PB1_dom"/>
</dbReference>
<dbReference type="AlphaFoldDB" id="A0A1X0S1V2"/>
<dbReference type="EMBL" id="KV921336">
    <property type="protein sequence ID" value="ORE18189.1"/>
    <property type="molecule type" value="Genomic_DNA"/>
</dbReference>
<evidence type="ECO:0000256" key="1">
    <source>
        <dbReference type="ARBA" id="ARBA00022737"/>
    </source>
</evidence>
<dbReference type="SMART" id="SM00116">
    <property type="entry name" value="CBS"/>
    <property type="match status" value="4"/>
</dbReference>
<reference evidence="7 8" key="1">
    <citation type="journal article" date="2016" name="Proc. Natl. Acad. Sci. U.S.A.">
        <title>Lipid metabolic changes in an early divergent fungus govern the establishment of a mutualistic symbiosis with endobacteria.</title>
        <authorList>
            <person name="Lastovetsky O.A."/>
            <person name="Gaspar M.L."/>
            <person name="Mondo S.J."/>
            <person name="LaButti K.M."/>
            <person name="Sandor L."/>
            <person name="Grigoriev I.V."/>
            <person name="Henry S.A."/>
            <person name="Pawlowska T.E."/>
        </authorList>
    </citation>
    <scope>NUCLEOTIDE SEQUENCE [LARGE SCALE GENOMIC DNA]</scope>
    <source>
        <strain evidence="7 8">ATCC 11559</strain>
    </source>
</reference>
<keyword evidence="4" id="KW-0812">Transmembrane</keyword>
<feature type="compositionally biased region" description="Low complexity" evidence="3">
    <location>
        <begin position="382"/>
        <end position="396"/>
    </location>
</feature>
<dbReference type="VEuPathDB" id="FungiDB:BCV72DRAFT_46621"/>
<feature type="region of interest" description="Disordered" evidence="3">
    <location>
        <begin position="1"/>
        <end position="30"/>
    </location>
</feature>
<dbReference type="Gene3D" id="3.10.20.90">
    <property type="entry name" value="Phosphatidylinositol 3-kinase Catalytic Subunit, Chain A, domain 1"/>
    <property type="match status" value="1"/>
</dbReference>
<dbReference type="PROSITE" id="PS51371">
    <property type="entry name" value="CBS"/>
    <property type="match status" value="3"/>
</dbReference>
<proteinExistence type="predicted"/>